<feature type="compositionally biased region" description="Basic residues" evidence="2">
    <location>
        <begin position="47"/>
        <end position="67"/>
    </location>
</feature>
<feature type="domain" description="HMG box" evidence="3">
    <location>
        <begin position="239"/>
        <end position="305"/>
    </location>
</feature>
<dbReference type="GO" id="GO:0005634">
    <property type="term" value="C:nucleus"/>
    <property type="evidence" value="ECO:0007669"/>
    <property type="project" value="UniProtKB-UniRule"/>
</dbReference>
<feature type="compositionally biased region" description="Low complexity" evidence="2">
    <location>
        <begin position="89"/>
        <end position="101"/>
    </location>
</feature>
<feature type="region of interest" description="Disordered" evidence="2">
    <location>
        <begin position="115"/>
        <end position="148"/>
    </location>
</feature>
<evidence type="ECO:0000313" key="4">
    <source>
        <dbReference type="EMBL" id="TKA25947.1"/>
    </source>
</evidence>
<accession>A0A4U0TUR8</accession>
<sequence>MFGRRVVVSLRFPPQPRLLLTPFQRQPHAASCTLLNQPQRTYATPGRPRKVVGKPSKPVKRAVKRAAAKATDPDSPAKEIVKPRKRSPAAKPATAKKAVAALDETATPDEAVVKKAPKTAKKATKTAKKAPRKPKALTEEQQVAKTTRLEKSKANAALKVDKAKIKSLKVVALKPPFPPRRNAWNVFLAEADNGKAEFLRWVESHPRETIRAANSARLHLRRLTKKIYGWPQIHDERAVKQVRSPYIMFNIARNASGDFKSIAIPDRAKLIAKEWAALSEGEKNNYRALTDEDKKRHRDELQSSRSASSPSSVGIPEEVPEQAAAAA</sequence>
<evidence type="ECO:0000313" key="5">
    <source>
        <dbReference type="Proteomes" id="UP000310066"/>
    </source>
</evidence>
<feature type="compositionally biased region" description="Basic and acidic residues" evidence="2">
    <location>
        <begin position="71"/>
        <end position="82"/>
    </location>
</feature>
<keyword evidence="1" id="KW-0238">DNA-binding</keyword>
<dbReference type="PROSITE" id="PS50118">
    <property type="entry name" value="HMG_BOX_2"/>
    <property type="match status" value="1"/>
</dbReference>
<proteinExistence type="predicted"/>
<feature type="region of interest" description="Disordered" evidence="2">
    <location>
        <begin position="39"/>
        <end position="102"/>
    </location>
</feature>
<dbReference type="OrthoDB" id="1919336at2759"/>
<evidence type="ECO:0000256" key="1">
    <source>
        <dbReference type="PROSITE-ProRule" id="PRU00267"/>
    </source>
</evidence>
<feature type="region of interest" description="Disordered" evidence="2">
    <location>
        <begin position="283"/>
        <end position="327"/>
    </location>
</feature>
<dbReference type="CDD" id="cd00084">
    <property type="entry name" value="HMG-box_SF"/>
    <property type="match status" value="1"/>
</dbReference>
<evidence type="ECO:0000259" key="3">
    <source>
        <dbReference type="PROSITE" id="PS50118"/>
    </source>
</evidence>
<dbReference type="STRING" id="329885.A0A4U0TUR8"/>
<organism evidence="4 5">
    <name type="scientific">Friedmanniomyces endolithicus</name>
    <dbReference type="NCBI Taxonomy" id="329885"/>
    <lineage>
        <taxon>Eukaryota</taxon>
        <taxon>Fungi</taxon>
        <taxon>Dikarya</taxon>
        <taxon>Ascomycota</taxon>
        <taxon>Pezizomycotina</taxon>
        <taxon>Dothideomycetes</taxon>
        <taxon>Dothideomycetidae</taxon>
        <taxon>Mycosphaerellales</taxon>
        <taxon>Teratosphaeriaceae</taxon>
        <taxon>Friedmanniomyces</taxon>
    </lineage>
</organism>
<feature type="compositionally biased region" description="Basic residues" evidence="2">
    <location>
        <begin position="115"/>
        <end position="135"/>
    </location>
</feature>
<dbReference type="Gene3D" id="1.10.30.10">
    <property type="entry name" value="High mobility group box domain"/>
    <property type="match status" value="1"/>
</dbReference>
<dbReference type="InterPro" id="IPR036910">
    <property type="entry name" value="HMG_box_dom_sf"/>
</dbReference>
<dbReference type="Proteomes" id="UP000310066">
    <property type="component" value="Unassembled WGS sequence"/>
</dbReference>
<gene>
    <name evidence="4" type="ORF">B0A54_17257</name>
</gene>
<dbReference type="InterPro" id="IPR009071">
    <property type="entry name" value="HMG_box_dom"/>
</dbReference>
<feature type="compositionally biased region" description="Low complexity" evidence="2">
    <location>
        <begin position="303"/>
        <end position="312"/>
    </location>
</feature>
<evidence type="ECO:0000256" key="2">
    <source>
        <dbReference type="SAM" id="MobiDB-lite"/>
    </source>
</evidence>
<dbReference type="AlphaFoldDB" id="A0A4U0TUR8"/>
<dbReference type="SUPFAM" id="SSF47095">
    <property type="entry name" value="HMG-box"/>
    <property type="match status" value="1"/>
</dbReference>
<keyword evidence="1" id="KW-0539">Nucleus</keyword>
<feature type="compositionally biased region" description="Basic and acidic residues" evidence="2">
    <location>
        <begin position="283"/>
        <end position="302"/>
    </location>
</feature>
<feature type="DNA-binding region" description="HMG box" evidence="1">
    <location>
        <begin position="239"/>
        <end position="305"/>
    </location>
</feature>
<comment type="caution">
    <text evidence="4">The sequence shown here is derived from an EMBL/GenBank/DDBJ whole genome shotgun (WGS) entry which is preliminary data.</text>
</comment>
<name>A0A4U0TUR8_9PEZI</name>
<dbReference type="GO" id="GO:0003677">
    <property type="term" value="F:DNA binding"/>
    <property type="evidence" value="ECO:0007669"/>
    <property type="project" value="UniProtKB-UniRule"/>
</dbReference>
<dbReference type="EMBL" id="NAJP01000146">
    <property type="protein sequence ID" value="TKA25947.1"/>
    <property type="molecule type" value="Genomic_DNA"/>
</dbReference>
<protein>
    <recommendedName>
        <fullName evidence="3">HMG box domain-containing protein</fullName>
    </recommendedName>
</protein>
<reference evidence="4 5" key="1">
    <citation type="submission" date="2017-03" db="EMBL/GenBank/DDBJ databases">
        <title>Genomes of endolithic fungi from Antarctica.</title>
        <authorList>
            <person name="Coleine C."/>
            <person name="Masonjones S."/>
            <person name="Stajich J.E."/>
        </authorList>
    </citation>
    <scope>NUCLEOTIDE SEQUENCE [LARGE SCALE GENOMIC DNA]</scope>
    <source>
        <strain evidence="4 5">CCFEE 5311</strain>
    </source>
</reference>